<gene>
    <name evidence="2" type="ORF">I8E28_17560</name>
</gene>
<name>A0A934Q1P8_9BURK</name>
<evidence type="ECO:0000313" key="2">
    <source>
        <dbReference type="EMBL" id="MBK0394414.1"/>
    </source>
</evidence>
<feature type="compositionally biased region" description="Low complexity" evidence="1">
    <location>
        <begin position="30"/>
        <end position="39"/>
    </location>
</feature>
<dbReference type="AlphaFoldDB" id="A0A934Q1P8"/>
<protein>
    <submittedName>
        <fullName evidence="2">Uncharacterized protein</fullName>
    </submittedName>
</protein>
<dbReference type="RefSeq" id="WP_200789475.1">
    <property type="nucleotide sequence ID" value="NZ_JAEDAO010000001.1"/>
</dbReference>
<sequence>MSEGSDRLDRSRLAILEHMHRKERRREVQEQQVEAAKAGEGPRARESGGRHQAGWLDKGRDVVEAWWRYHPAHVALDIARPALASYARRKPLQYLGLSALAGAGLFMLRPWKLISVTGVLVALVKSPQVAGLVMSAMSSSQNPADDPPVSE</sequence>
<evidence type="ECO:0000256" key="1">
    <source>
        <dbReference type="SAM" id="MobiDB-lite"/>
    </source>
</evidence>
<dbReference type="EMBL" id="JAEDAO010000001">
    <property type="protein sequence ID" value="MBK0394414.1"/>
    <property type="molecule type" value="Genomic_DNA"/>
</dbReference>
<feature type="compositionally biased region" description="Basic and acidic residues" evidence="1">
    <location>
        <begin position="40"/>
        <end position="49"/>
    </location>
</feature>
<evidence type="ECO:0000313" key="3">
    <source>
        <dbReference type="Proteomes" id="UP000617041"/>
    </source>
</evidence>
<comment type="caution">
    <text evidence="2">The sequence shown here is derived from an EMBL/GenBank/DDBJ whole genome shotgun (WGS) entry which is preliminary data.</text>
</comment>
<proteinExistence type="predicted"/>
<reference evidence="2" key="1">
    <citation type="submission" date="2020-12" db="EMBL/GenBank/DDBJ databases">
        <title>Ramlibacter sp. nov., isolated from a freshwater alga, Cryptomonas.</title>
        <authorList>
            <person name="Kim H.M."/>
            <person name="Jeon C.O."/>
        </authorList>
    </citation>
    <scope>NUCLEOTIDE SEQUENCE</scope>
    <source>
        <strain evidence="2">CrO1</strain>
    </source>
</reference>
<feature type="region of interest" description="Disordered" evidence="1">
    <location>
        <begin position="20"/>
        <end position="54"/>
    </location>
</feature>
<keyword evidence="3" id="KW-1185">Reference proteome</keyword>
<accession>A0A934Q1P8</accession>
<dbReference type="Proteomes" id="UP000617041">
    <property type="component" value="Unassembled WGS sequence"/>
</dbReference>
<feature type="compositionally biased region" description="Basic and acidic residues" evidence="1">
    <location>
        <begin position="20"/>
        <end position="29"/>
    </location>
</feature>
<organism evidence="2 3">
    <name type="scientific">Ramlibacter algicola</name>
    <dbReference type="NCBI Taxonomy" id="2795217"/>
    <lineage>
        <taxon>Bacteria</taxon>
        <taxon>Pseudomonadati</taxon>
        <taxon>Pseudomonadota</taxon>
        <taxon>Betaproteobacteria</taxon>
        <taxon>Burkholderiales</taxon>
        <taxon>Comamonadaceae</taxon>
        <taxon>Ramlibacter</taxon>
    </lineage>
</organism>